<evidence type="ECO:0000313" key="3">
    <source>
        <dbReference type="Proteomes" id="UP000194137"/>
    </source>
</evidence>
<dbReference type="KEGG" id="psin:CAK95_20385"/>
<accession>A0A1W6ZVM4</accession>
<evidence type="ECO:0000256" key="1">
    <source>
        <dbReference type="SAM" id="MobiDB-lite"/>
    </source>
</evidence>
<feature type="region of interest" description="Disordered" evidence="1">
    <location>
        <begin position="225"/>
        <end position="251"/>
    </location>
</feature>
<dbReference type="PANTHER" id="PTHR30388">
    <property type="entry name" value="ALDEHYDE OXIDOREDUCTASE MOLYBDENUM COFACTOR ASSEMBLY PROTEIN"/>
    <property type="match status" value="1"/>
</dbReference>
<dbReference type="RefSeq" id="WP_086089583.1">
    <property type="nucleotide sequence ID" value="NZ_CP021112.1"/>
</dbReference>
<feature type="compositionally biased region" description="Basic and acidic residues" evidence="1">
    <location>
        <begin position="231"/>
        <end position="251"/>
    </location>
</feature>
<dbReference type="Pfam" id="PF13478">
    <property type="entry name" value="XdhC_C"/>
    <property type="match status" value="1"/>
</dbReference>
<sequence>MKLSILKALNEERGARRGAIVVTDVATGEQRLVKGADIAADPLHELLDKHIRSGKSGMEETPAGKFFLTVHVPSPRLVITGAVHISQALAPMAKLLGYDVTIVDPRTAFATPERFPDVKVLAQWPDEVLPPMKIDRYTAFVALTHDPKIDDPALTHALSKDCFYIGALGSRKTHARRVERLKAQGFGDNEIARIHAPIGLDIGAVSPPEIAVSIIGQITEKLRQPLSVPRESGDPELRGNERGLRAGKETA</sequence>
<dbReference type="EMBL" id="CP021112">
    <property type="protein sequence ID" value="ARQ01191.1"/>
    <property type="molecule type" value="Genomic_DNA"/>
</dbReference>
<dbReference type="STRING" id="1235591.CAK95_20385"/>
<name>A0A1W6ZVM4_9HYPH</name>
<dbReference type="Proteomes" id="UP000194137">
    <property type="component" value="Chromosome"/>
</dbReference>
<dbReference type="PANTHER" id="PTHR30388:SF4">
    <property type="entry name" value="MOLYBDENUM COFACTOR INSERTION CHAPERONE PAOD"/>
    <property type="match status" value="1"/>
</dbReference>
<dbReference type="AlphaFoldDB" id="A0A1W6ZVM4"/>
<organism evidence="2 3">
    <name type="scientific">Pseudorhodoplanes sinuspersici</name>
    <dbReference type="NCBI Taxonomy" id="1235591"/>
    <lineage>
        <taxon>Bacteria</taxon>
        <taxon>Pseudomonadati</taxon>
        <taxon>Pseudomonadota</taxon>
        <taxon>Alphaproteobacteria</taxon>
        <taxon>Hyphomicrobiales</taxon>
        <taxon>Pseudorhodoplanes</taxon>
    </lineage>
</organism>
<dbReference type="OrthoDB" id="9815497at2"/>
<keyword evidence="3" id="KW-1185">Reference proteome</keyword>
<proteinExistence type="predicted"/>
<dbReference type="Gene3D" id="3.40.50.720">
    <property type="entry name" value="NAD(P)-binding Rossmann-like Domain"/>
    <property type="match status" value="1"/>
</dbReference>
<protein>
    <submittedName>
        <fullName evidence="2">XdhC/CoxF family protein</fullName>
    </submittedName>
</protein>
<dbReference type="InterPro" id="IPR052698">
    <property type="entry name" value="MoCofactor_Util/Proc"/>
</dbReference>
<dbReference type="InterPro" id="IPR027051">
    <property type="entry name" value="XdhC_Rossmann_dom"/>
</dbReference>
<reference evidence="2 3" key="1">
    <citation type="submission" date="2017-05" db="EMBL/GenBank/DDBJ databases">
        <title>Full genome sequence of Pseudorhodoplanes sinuspersici.</title>
        <authorList>
            <person name="Dastgheib S.M.M."/>
            <person name="Shavandi M."/>
            <person name="Tirandaz H."/>
        </authorList>
    </citation>
    <scope>NUCLEOTIDE SEQUENCE [LARGE SCALE GENOMIC DNA]</scope>
    <source>
        <strain evidence="2 3">RIPI110</strain>
    </source>
</reference>
<evidence type="ECO:0000313" key="2">
    <source>
        <dbReference type="EMBL" id="ARQ01191.1"/>
    </source>
</evidence>
<gene>
    <name evidence="2" type="ORF">CAK95_20385</name>
</gene>